<keyword evidence="1 2" id="KW-0812">Transmembrane</keyword>
<dbReference type="AlphaFoldDB" id="A0A0S4J623"/>
<sequence>MYWSDMRIVLTHVSIVSGATSLLWMCPTYIRVHLTNVSIVLDDVNGSLLAQETSSVGAYVLYSSSGFLTVTNMSIMVQNSNLSISNFPLVGLLDGLSSISLTGFNVELNSSTVQSFVSTTLSVAYLCFVEGIVSRVSFIARNSSFVIAQEQLPSSLMIVNASVDTQLLHLEFAPMTISVSHLAASI</sequence>
<reference evidence="3" key="1">
    <citation type="submission" date="2015-09" db="EMBL/GenBank/DDBJ databases">
        <authorList>
            <consortium name="Pathogen Informatics"/>
        </authorList>
    </citation>
    <scope>NUCLEOTIDE SEQUENCE [LARGE SCALE GENOMIC DNA]</scope>
    <source>
        <strain evidence="3">Lake Konstanz</strain>
    </source>
</reference>
<dbReference type="EMBL" id="CYKH01001196">
    <property type="protein sequence ID" value="CUG85804.1"/>
    <property type="molecule type" value="Genomic_DNA"/>
</dbReference>
<accession>A0A0S4J623</accession>
<dbReference type="Proteomes" id="UP000051952">
    <property type="component" value="Unassembled WGS sequence"/>
</dbReference>
<keyword evidence="3" id="KW-1185">Reference proteome</keyword>
<keyword evidence="1" id="KW-1133">Transmembrane helix</keyword>
<evidence type="ECO:0000256" key="1">
    <source>
        <dbReference type="SAM" id="Phobius"/>
    </source>
</evidence>
<feature type="non-terminal residue" evidence="2">
    <location>
        <position position="186"/>
    </location>
</feature>
<keyword evidence="1" id="KW-0472">Membrane</keyword>
<proteinExistence type="predicted"/>
<evidence type="ECO:0000313" key="3">
    <source>
        <dbReference type="Proteomes" id="UP000051952"/>
    </source>
</evidence>
<organism evidence="2 3">
    <name type="scientific">Bodo saltans</name>
    <name type="common">Flagellated protozoan</name>
    <dbReference type="NCBI Taxonomy" id="75058"/>
    <lineage>
        <taxon>Eukaryota</taxon>
        <taxon>Discoba</taxon>
        <taxon>Euglenozoa</taxon>
        <taxon>Kinetoplastea</taxon>
        <taxon>Metakinetoplastina</taxon>
        <taxon>Eubodonida</taxon>
        <taxon>Bodonidae</taxon>
        <taxon>Bodo</taxon>
    </lineage>
</organism>
<evidence type="ECO:0000313" key="2">
    <source>
        <dbReference type="EMBL" id="CUG85804.1"/>
    </source>
</evidence>
<protein>
    <submittedName>
        <fullName evidence="2">Transmembrane protein, putative</fullName>
    </submittedName>
</protein>
<name>A0A0S4J623_BODSA</name>
<dbReference type="VEuPathDB" id="TriTrypDB:BSAL_90780"/>
<gene>
    <name evidence="2" type="ORF">BSAL_90780</name>
</gene>
<feature type="transmembrane region" description="Helical" evidence="1">
    <location>
        <begin position="6"/>
        <end position="26"/>
    </location>
</feature>